<dbReference type="GO" id="GO:0000973">
    <property type="term" value="P:post-transcriptional tethering of RNA polymerase II gene DNA at nuclear periphery"/>
    <property type="evidence" value="ECO:0000318"/>
    <property type="project" value="GO_Central"/>
</dbReference>
<evidence type="ECO:0000313" key="12">
    <source>
        <dbReference type="EMBL" id="EAN79079.1"/>
    </source>
</evidence>
<keyword evidence="3" id="KW-0813">Transport</keyword>
<keyword evidence="7" id="KW-0811">Translocation</keyword>
<dbReference type="STRING" id="185431.Q387F2"/>
<evidence type="ECO:0000256" key="5">
    <source>
        <dbReference type="ARBA" id="ARBA00022816"/>
    </source>
</evidence>
<dbReference type="KEGG" id="tbr:Tb11.03.0140"/>
<dbReference type="SUPFAM" id="SSF82215">
    <property type="entry name" value="C-terminal autoproteolytic domain of nucleoporin nup98"/>
    <property type="match status" value="1"/>
</dbReference>
<dbReference type="VEuPathDB" id="TriTrypDB:Tb927.11.980"/>
<feature type="compositionally biased region" description="Gly residues" evidence="10">
    <location>
        <begin position="1"/>
        <end position="10"/>
    </location>
</feature>
<dbReference type="InterPro" id="IPR007230">
    <property type="entry name" value="Nup98_auto-Pept-S59_dom"/>
</dbReference>
<dbReference type="Pfam" id="PF04096">
    <property type="entry name" value="Nucleoporin2"/>
    <property type="match status" value="1"/>
</dbReference>
<dbReference type="GO" id="GO:0051028">
    <property type="term" value="P:mRNA transport"/>
    <property type="evidence" value="ECO:0007669"/>
    <property type="project" value="UniProtKB-KW"/>
</dbReference>
<proteinExistence type="inferred from homology"/>
<dbReference type="GO" id="GO:0031080">
    <property type="term" value="C:nuclear pore outer ring"/>
    <property type="evidence" value="ECO:0000353"/>
    <property type="project" value="GeneDB"/>
</dbReference>
<comment type="subcellular location">
    <subcellularLocation>
        <location evidence="1">Nucleus</location>
        <location evidence="1">Nuclear pore complex</location>
    </subcellularLocation>
</comment>
<gene>
    <name evidence="12" type="ORF">Tb11.03.0140</name>
</gene>
<protein>
    <submittedName>
        <fullName evidence="12">Nucleoporin, putative</fullName>
    </submittedName>
</protein>
<dbReference type="GO" id="GO:0003723">
    <property type="term" value="F:RNA binding"/>
    <property type="evidence" value="ECO:0000318"/>
    <property type="project" value="GO_Central"/>
</dbReference>
<accession>Q387F2</accession>
<evidence type="ECO:0000259" key="11">
    <source>
        <dbReference type="PROSITE" id="PS51434"/>
    </source>
</evidence>
<feature type="compositionally biased region" description="Gly residues" evidence="10">
    <location>
        <begin position="54"/>
        <end position="65"/>
    </location>
</feature>
<dbReference type="GO" id="GO:0006405">
    <property type="term" value="P:RNA export from nucleus"/>
    <property type="evidence" value="ECO:0000318"/>
    <property type="project" value="GO_Central"/>
</dbReference>
<keyword evidence="4" id="KW-0068">Autocatalytic cleavage</keyword>
<feature type="compositionally biased region" description="Low complexity" evidence="10">
    <location>
        <begin position="130"/>
        <end position="141"/>
    </location>
</feature>
<dbReference type="PROSITE" id="PS51434">
    <property type="entry name" value="NUP_C"/>
    <property type="match status" value="1"/>
</dbReference>
<keyword evidence="6" id="KW-0653">Protein transport</keyword>
<keyword evidence="9" id="KW-0539">Nucleus</keyword>
<feature type="compositionally biased region" description="Gly residues" evidence="10">
    <location>
        <begin position="164"/>
        <end position="190"/>
    </location>
</feature>
<dbReference type="InterPro" id="IPR021967">
    <property type="entry name" value="Nup98_C"/>
</dbReference>
<feature type="domain" description="Peptidase S59" evidence="11">
    <location>
        <begin position="711"/>
        <end position="836"/>
    </location>
</feature>
<feature type="compositionally biased region" description="Low complexity" evidence="10">
    <location>
        <begin position="27"/>
        <end position="41"/>
    </location>
</feature>
<reference evidence="12 13" key="2">
    <citation type="journal article" date="2005" name="Science">
        <title>The genome of the African trypanosome Trypanosoma brucei.</title>
        <authorList>
            <person name="Berriman M."/>
            <person name="Ghedin E."/>
            <person name="Hertz-Fowler C."/>
            <person name="Blandin G."/>
            <person name="Renauld H."/>
            <person name="Bartholomeu D.C."/>
            <person name="Lennard N.J."/>
            <person name="Caler E."/>
            <person name="Hamlin N.E."/>
            <person name="Haas B."/>
            <person name="Bohme U."/>
            <person name="Hannick L."/>
            <person name="Aslett M.A."/>
            <person name="Shallom J."/>
            <person name="Marcello L."/>
            <person name="Hou L."/>
            <person name="Wickstead B."/>
            <person name="Alsmark U.C."/>
            <person name="Arrowsmith C."/>
            <person name="Atkin R.J."/>
            <person name="Barron A.J."/>
            <person name="Bringaud F."/>
            <person name="Brooks K."/>
            <person name="Carrington M."/>
            <person name="Cherevach I."/>
            <person name="Chillingworth T.J."/>
            <person name="Churcher C."/>
            <person name="Clark L.N."/>
            <person name="Corton C.H."/>
            <person name="Cronin A."/>
            <person name="Davies R.M."/>
            <person name="Doggett J."/>
            <person name="Djikeng A."/>
            <person name="Feldblyum T."/>
            <person name="Field M.C."/>
            <person name="Fraser A."/>
            <person name="Goodhead I."/>
            <person name="Hance Z."/>
            <person name="Harper D."/>
            <person name="Harris B.R."/>
            <person name="Hauser H."/>
            <person name="Hostetler J."/>
            <person name="Ivens A."/>
            <person name="Jagels K."/>
            <person name="Johnson D."/>
            <person name="Johnson J."/>
            <person name="Jones K."/>
            <person name="Kerhornou A.X."/>
            <person name="Koo H."/>
            <person name="Larke N."/>
            <person name="Landfear S."/>
            <person name="Larkin C."/>
            <person name="Leech V."/>
            <person name="Line A."/>
            <person name="Lord A."/>
            <person name="Macleod A."/>
            <person name="Mooney P.J."/>
            <person name="Moule S."/>
            <person name="Martin D.M."/>
            <person name="Morgan G.W."/>
            <person name="Mungall K."/>
            <person name="Norbertczak H."/>
            <person name="Ormond D."/>
            <person name="Pai G."/>
            <person name="Peacock C.S."/>
            <person name="Peterson J."/>
            <person name="Quail M.A."/>
            <person name="Rabbinowitsch E."/>
            <person name="Rajandream M.A."/>
            <person name="Reitter C."/>
            <person name="Salzberg S.L."/>
            <person name="Sanders M."/>
            <person name="Schobel S."/>
            <person name="Sharp S."/>
            <person name="Simmonds M."/>
            <person name="Simpson A.J."/>
            <person name="Tallon L."/>
            <person name="Turner C.M."/>
            <person name="Tait A."/>
            <person name="Tivey A.R."/>
            <person name="Van Aken S."/>
            <person name="Walker D."/>
            <person name="Wanless D."/>
            <person name="Wang S."/>
            <person name="White B."/>
            <person name="White O."/>
            <person name="Whitehead S."/>
            <person name="Woodward J."/>
            <person name="Wortman J."/>
            <person name="Adams M.D."/>
            <person name="Embley T.M."/>
            <person name="Gull K."/>
            <person name="Ullu E."/>
            <person name="Barry J.D."/>
            <person name="Fairlamb A.H."/>
            <person name="Opperdoes F."/>
            <person name="Barrell B.G."/>
            <person name="Donelson J.E."/>
            <person name="Hall N."/>
            <person name="Fraser C.M."/>
            <person name="Melville S.E."/>
            <person name="El-Sayed N.M."/>
        </authorList>
    </citation>
    <scope>NUCLEOTIDE SEQUENCE [LARGE SCALE GENOMIC DNA]</scope>
    <source>
        <strain evidence="12 13">927/4 GUTat10.1</strain>
    </source>
</reference>
<dbReference type="InParanoid" id="Q387F2"/>
<dbReference type="GO" id="GO:0008139">
    <property type="term" value="F:nuclear localization sequence binding"/>
    <property type="evidence" value="ECO:0000318"/>
    <property type="project" value="GO_Central"/>
</dbReference>
<organism evidence="12 13">
    <name type="scientific">Trypanosoma brucei brucei (strain 927/4 GUTat10.1)</name>
    <dbReference type="NCBI Taxonomy" id="185431"/>
    <lineage>
        <taxon>Eukaryota</taxon>
        <taxon>Discoba</taxon>
        <taxon>Euglenozoa</taxon>
        <taxon>Kinetoplastea</taxon>
        <taxon>Metakinetoplastina</taxon>
        <taxon>Trypanosomatida</taxon>
        <taxon>Trypanosomatidae</taxon>
        <taxon>Trypanosoma</taxon>
    </lineage>
</organism>
<dbReference type="Proteomes" id="UP000008524">
    <property type="component" value="Chromosome 11"/>
</dbReference>
<evidence type="ECO:0000256" key="9">
    <source>
        <dbReference type="ARBA" id="ARBA00023242"/>
    </source>
</evidence>
<dbReference type="GO" id="GO:0034398">
    <property type="term" value="P:telomere tethering at nuclear periphery"/>
    <property type="evidence" value="ECO:0000318"/>
    <property type="project" value="GO_Central"/>
</dbReference>
<dbReference type="OrthoDB" id="3797628at2759"/>
<dbReference type="InterPro" id="IPR036903">
    <property type="entry name" value="Nup98_auto-Pept-S59_dom_sf"/>
</dbReference>
<keyword evidence="13" id="KW-1185">Reference proteome</keyword>
<evidence type="ECO:0000256" key="3">
    <source>
        <dbReference type="ARBA" id="ARBA00022448"/>
    </source>
</evidence>
<dbReference type="Gene3D" id="3.30.1610.10">
    <property type="entry name" value="Peptidase S59, nucleoporin"/>
    <property type="match status" value="1"/>
</dbReference>
<dbReference type="eggNOG" id="KOG0845">
    <property type="taxonomic scope" value="Eukaryota"/>
</dbReference>
<evidence type="ECO:0000256" key="10">
    <source>
        <dbReference type="SAM" id="MobiDB-lite"/>
    </source>
</evidence>
<dbReference type="AlphaFoldDB" id="Q387F2"/>
<feature type="compositionally biased region" description="Gly residues" evidence="10">
    <location>
        <begin position="142"/>
        <end position="156"/>
    </location>
</feature>
<dbReference type="eggNOG" id="KOG2056">
    <property type="taxonomic scope" value="Eukaryota"/>
</dbReference>
<dbReference type="GO" id="GO:0017056">
    <property type="term" value="F:structural constituent of nuclear pore"/>
    <property type="evidence" value="ECO:0000318"/>
    <property type="project" value="GO_Central"/>
</dbReference>
<dbReference type="GO" id="GO:0005643">
    <property type="term" value="C:nuclear pore"/>
    <property type="evidence" value="ECO:0000314"/>
    <property type="project" value="GeneDB"/>
</dbReference>
<keyword evidence="5" id="KW-0509">mRNA transport</keyword>
<evidence type="ECO:0000256" key="2">
    <source>
        <dbReference type="ARBA" id="ARBA00008926"/>
    </source>
</evidence>
<evidence type="ECO:0000256" key="7">
    <source>
        <dbReference type="ARBA" id="ARBA00023010"/>
    </source>
</evidence>
<sequence length="1553" mass="158380">MSAGFGGGFGQPAATGFGQQPTGGFGQAPQGGAFGQVAPAATGFGQPSQSAVTGGFGQTNTGGFGQPAATGFGQPAQGAVTGGFGQTNTGGFGQPAATGFGQPAQSAVTGGFGQTNTGGFGQPAQGGFGQTAAAANAFGQAGPSGGFGQTNTGGFGQQSNSGFGQAGRGATAGFGQPGTGFGQPATGGFGQATSASPFGQAAAGRGVGGGFGTAAGTVGGFGQPAATGGFGQTATTGGFGQPAQGAAAGGFGQPATGGFGQATSASPFGQAAAGRGVGGGFGTAAGTVGGFGQPAAPGGFGQTATAGGFGQPARGAAAGGFGQPATGGFGQATSASPFGQAAAGRGVGGGFGTAAGTVGGFGQPAATGGFGQTATTGGFGQPAQGANTFGQGTPSAGGFGQAGRGVTGGFGQTGVTGGFGQTATTGGFGQPAQGAATGGFGQAGRGAADGFGRPAQGAAAGGFGQPATGGFGQATSASPFGQAAAGRGVGGGFGTAAGTVGGFGQPAAPGGFGQTATTGGFGQPGRGAAAGGFGQPATGGLGLAGGSGFGAAAGAGGFGQQSTASPWGGGATPAAPVDVSLLNLPEFADKPYGNVLLFAPEKPPKKPISVGHTPSPAAPFNPISVPRYQQRIPVGIPAPTVSANVKLQPTPFSTSALSSVELRELLNASKVNLGVSDDVQKIDSPKVSRVVAAGEKPPSHDAAVFAPVCSKEEYILDPPLATLQGLAVRQLQEVYGFSVYRRDGKCSVHFLEPVNLVRCDIAEIVELRPSGEVKLYPCVQNPPSIGQGLNVKARVTVNGVIGTTSNDLLIRCQKEGNRFESYDVNTGTWVYVMNVGDDGQNEYDDADREVDIVETDTQVQDGEQFPVANDIADGGVRAISQLDTCAQLKRSDPPSPPFLQQQQQVPVLHQNEAVSALSFSRYAPFDDQSLILPQRTQRVSVLRQAVHRPAADTTSGISDFELPYTLPSPKKTPLCERKGPLVVKEPYAKAHGPVYVVKREDSKMYEMNASVVSRGAMASLSRSFRCGWCTGGRLVAPMFAWVRDGTESRHSVDEVLGSRVVMSTVYFAHATSKHYLQSCAISVLRALCRHAHRVDASSDKEGFFPLLELGLCRDTGSTSLSTEKLREVIAAVDAVRFDGASAVGESTARQAKTILSLLDALYGLPDADEADKNAITERRYLTQLRRRNLNSWLKTELEYMDLWTDLDVDANPSQKLLRKLLCGKLREASSVAKALGSTELSRVVGICGEGNHFGSYVQTSDNSCIDEALGIRERVVSLLSGIVEPFVSQPQYAWAEDEKGGRTVAKVPLAATWKQLLGVFAFYGCTPDSSAEETIDCFLKRLRAPTSRRENSFPPYAERISADKLGTGRGRSFVSLGEWFPDAALSLLEGFAMGVAPAATALHPHSSSYCATDYLTPFIIIVSVRALKLQRTDTYDDAETKALLGFAAALECLSDAWFWALLPLHMIVDDKCRAVAVEQCLRRNAHRFQGGACRTNTDYVHLAELLKINARLLDVEMLLEKVPADAPVNAPSIRTHSSLQEALHRFSRGFTKR</sequence>
<dbReference type="RefSeq" id="XP_828191.1">
    <property type="nucleotide sequence ID" value="XM_823098.1"/>
</dbReference>
<keyword evidence="8" id="KW-0906">Nuclear pore complex</keyword>
<evidence type="ECO:0000256" key="8">
    <source>
        <dbReference type="ARBA" id="ARBA00023132"/>
    </source>
</evidence>
<dbReference type="Pfam" id="PF12110">
    <property type="entry name" value="Nup96"/>
    <property type="match status" value="1"/>
</dbReference>
<comment type="similarity">
    <text evidence="2">Belongs to the nucleoporin GLFG family.</text>
</comment>
<dbReference type="GO" id="GO:0044614">
    <property type="term" value="C:nuclear pore cytoplasmic filaments"/>
    <property type="evidence" value="ECO:0000318"/>
    <property type="project" value="GO_Central"/>
</dbReference>
<dbReference type="GO" id="GO:0005634">
    <property type="term" value="C:nucleus"/>
    <property type="evidence" value="ECO:0000314"/>
    <property type="project" value="GeneDB"/>
</dbReference>
<reference evidence="12 13" key="1">
    <citation type="journal article" date="2005" name="Science">
        <title>Comparative genomics of trypanosomatid parasitic protozoa.</title>
        <authorList>
            <person name="El-Sayed N.M."/>
            <person name="Myler P.J."/>
            <person name="Blandin G."/>
            <person name="Berriman M."/>
            <person name="Crabtree J."/>
            <person name="Aggarwal G."/>
            <person name="Caler E."/>
            <person name="Renauld H."/>
            <person name="Worthey E.A."/>
            <person name="Hertz-Fowler C."/>
            <person name="Ghedin E."/>
            <person name="Peacock C."/>
            <person name="Bartholomeu D.C."/>
            <person name="Haas B.J."/>
            <person name="Tran A.N."/>
            <person name="Wortman J.R."/>
            <person name="Alsmark U.C."/>
            <person name="Angiuoli S."/>
            <person name="Anupama A."/>
            <person name="Badger J."/>
            <person name="Bringaud F."/>
            <person name="Cadag E."/>
            <person name="Carlton J.M."/>
            <person name="Cerqueira G.C."/>
            <person name="Creasy T."/>
            <person name="Delcher A.L."/>
            <person name="Djikeng A."/>
            <person name="Embley T.M."/>
            <person name="Hauser C."/>
            <person name="Ivens A.C."/>
            <person name="Kummerfeld S.K."/>
            <person name="Pereira-Leal J.B."/>
            <person name="Nilsson D."/>
            <person name="Peterson J."/>
            <person name="Salzberg S.L."/>
            <person name="Shallom J."/>
            <person name="Silva J.C."/>
            <person name="Sundaram J."/>
            <person name="Westenberger S."/>
            <person name="White O."/>
            <person name="Melville S.E."/>
            <person name="Donelson J.E."/>
            <person name="Andersson B."/>
            <person name="Stuart K.D."/>
            <person name="Hall N."/>
        </authorList>
    </citation>
    <scope>NUCLEOTIDE SEQUENCE [LARGE SCALE GENOMIC DNA]</scope>
    <source>
        <strain evidence="12 13">927/4 GUTat10.1</strain>
    </source>
</reference>
<name>Q387F2_TRYB2</name>
<dbReference type="GeneID" id="3665711"/>
<dbReference type="InterPro" id="IPR037665">
    <property type="entry name" value="Nucleoporin_S59-like"/>
</dbReference>
<evidence type="ECO:0000256" key="1">
    <source>
        <dbReference type="ARBA" id="ARBA00004567"/>
    </source>
</evidence>
<dbReference type="EMBL" id="CH464491">
    <property type="protein sequence ID" value="EAN79079.1"/>
    <property type="molecule type" value="Genomic_DNA"/>
</dbReference>
<dbReference type="PANTHER" id="PTHR23198:SF6">
    <property type="entry name" value="NUCLEAR PORE COMPLEX PROTEIN NUP98-NUP96"/>
    <property type="match status" value="1"/>
</dbReference>
<feature type="compositionally biased region" description="Gly residues" evidence="10">
    <location>
        <begin position="80"/>
        <end position="93"/>
    </location>
</feature>
<feature type="compositionally biased region" description="Gly residues" evidence="10">
    <location>
        <begin position="110"/>
        <end position="129"/>
    </location>
</feature>
<dbReference type="PANTHER" id="PTHR23198">
    <property type="entry name" value="NUCLEOPORIN"/>
    <property type="match status" value="1"/>
</dbReference>
<evidence type="ECO:0000256" key="6">
    <source>
        <dbReference type="ARBA" id="ARBA00022927"/>
    </source>
</evidence>
<evidence type="ECO:0000313" key="13">
    <source>
        <dbReference type="Proteomes" id="UP000008524"/>
    </source>
</evidence>
<feature type="compositionally biased region" description="Low complexity" evidence="10">
    <location>
        <begin position="11"/>
        <end position="20"/>
    </location>
</feature>
<feature type="region of interest" description="Disordered" evidence="10">
    <location>
        <begin position="1"/>
        <end position="193"/>
    </location>
</feature>
<dbReference type="GO" id="GO:0006606">
    <property type="term" value="P:protein import into nucleus"/>
    <property type="evidence" value="ECO:0000318"/>
    <property type="project" value="GO_Central"/>
</dbReference>
<dbReference type="PaxDb" id="5691-EAN79079"/>
<evidence type="ECO:0000256" key="4">
    <source>
        <dbReference type="ARBA" id="ARBA00022813"/>
    </source>
</evidence>